<dbReference type="OrthoDB" id="10251401at2759"/>
<evidence type="ECO:0000256" key="3">
    <source>
        <dbReference type="ARBA" id="ARBA00016437"/>
    </source>
</evidence>
<dbReference type="GO" id="GO:0032040">
    <property type="term" value="C:small-subunit processome"/>
    <property type="evidence" value="ECO:0007669"/>
    <property type="project" value="TreeGrafter"/>
</dbReference>
<dbReference type="GO" id="GO:0034456">
    <property type="term" value="C:UTP-C complex"/>
    <property type="evidence" value="ECO:0007669"/>
    <property type="project" value="TreeGrafter"/>
</dbReference>
<comment type="function">
    <text evidence="6">Part of the small subunit (SSU) processome, first precursor of the small eukaryotic ribosomal subunit. During the assembly of the SSU processome in the nucleolus, many ribosome biogenesis factors, an RNA chaperone and ribosomal proteins associate with the nascent pre-rRNA and work in concert to generate RNA folding, modifications, rearrangements and cleavage as well as targeted degradation of pre-ribosomal RNA by the RNA exosome.</text>
</comment>
<protein>
    <recommendedName>
        <fullName evidence="3 7">Nucleolar protein 6</fullName>
    </recommendedName>
</protein>
<reference evidence="14 15" key="1">
    <citation type="submission" date="2020-08" db="EMBL/GenBank/DDBJ databases">
        <authorList>
            <person name="Hejnol A."/>
        </authorList>
    </citation>
    <scope>NUCLEOTIDE SEQUENCE [LARGE SCALE GENOMIC DNA]</scope>
</reference>
<dbReference type="Gene3D" id="3.30.70.3030">
    <property type="match status" value="1"/>
</dbReference>
<comment type="caution">
    <text evidence="14">The sequence shown here is derived from an EMBL/GenBank/DDBJ whole genome shotgun (WGS) entry which is preliminary data.</text>
</comment>
<dbReference type="EMBL" id="CAJFCJ010000005">
    <property type="protein sequence ID" value="CAD5114336.1"/>
    <property type="molecule type" value="Genomic_DNA"/>
</dbReference>
<keyword evidence="5 7" id="KW-0539">Nucleus</keyword>
<evidence type="ECO:0000259" key="8">
    <source>
        <dbReference type="Pfam" id="PF03813"/>
    </source>
</evidence>
<feature type="domain" description="Nrap protein" evidence="11">
    <location>
        <begin position="587"/>
        <end position="756"/>
    </location>
</feature>
<evidence type="ECO:0000313" key="14">
    <source>
        <dbReference type="EMBL" id="CAD5114336.1"/>
    </source>
</evidence>
<evidence type="ECO:0000256" key="6">
    <source>
        <dbReference type="ARBA" id="ARBA00035000"/>
    </source>
</evidence>
<dbReference type="AlphaFoldDB" id="A0A7I8VGE3"/>
<dbReference type="InterPro" id="IPR005554">
    <property type="entry name" value="NOL6/Upt22"/>
</dbReference>
<evidence type="ECO:0000256" key="2">
    <source>
        <dbReference type="ARBA" id="ARBA00006674"/>
    </source>
</evidence>
<accession>A0A7I8VGE3</accession>
<evidence type="ECO:0000259" key="12">
    <source>
        <dbReference type="Pfam" id="PF17406"/>
    </source>
</evidence>
<dbReference type="GO" id="GO:0006364">
    <property type="term" value="P:rRNA processing"/>
    <property type="evidence" value="ECO:0007669"/>
    <property type="project" value="TreeGrafter"/>
</dbReference>
<dbReference type="PANTHER" id="PTHR17972">
    <property type="entry name" value="NUCLEOLAR RNA-ASSOCIATED PROTEIN"/>
    <property type="match status" value="1"/>
</dbReference>
<dbReference type="GO" id="GO:0006409">
    <property type="term" value="P:tRNA export from nucleus"/>
    <property type="evidence" value="ECO:0007669"/>
    <property type="project" value="TreeGrafter"/>
</dbReference>
<feature type="domain" description="Nrap protein" evidence="9">
    <location>
        <begin position="289"/>
        <end position="407"/>
    </location>
</feature>
<evidence type="ECO:0000256" key="4">
    <source>
        <dbReference type="ARBA" id="ARBA00022884"/>
    </source>
</evidence>
<dbReference type="GO" id="GO:0003723">
    <property type="term" value="F:RNA binding"/>
    <property type="evidence" value="ECO:0007669"/>
    <property type="project" value="UniProtKB-KW"/>
</dbReference>
<dbReference type="InterPro" id="IPR035367">
    <property type="entry name" value="Nrap_D2"/>
</dbReference>
<organism evidence="14 15">
    <name type="scientific">Dimorphilus gyrociliatus</name>
    <dbReference type="NCBI Taxonomy" id="2664684"/>
    <lineage>
        <taxon>Eukaryota</taxon>
        <taxon>Metazoa</taxon>
        <taxon>Spiralia</taxon>
        <taxon>Lophotrochozoa</taxon>
        <taxon>Annelida</taxon>
        <taxon>Polychaeta</taxon>
        <taxon>Polychaeta incertae sedis</taxon>
        <taxon>Dinophilidae</taxon>
        <taxon>Dimorphilus</taxon>
    </lineage>
</organism>
<evidence type="ECO:0000259" key="13">
    <source>
        <dbReference type="Pfam" id="PF17407"/>
    </source>
</evidence>
<dbReference type="Pfam" id="PF17403">
    <property type="entry name" value="Nrap_D2"/>
    <property type="match status" value="1"/>
</dbReference>
<evidence type="ECO:0000259" key="10">
    <source>
        <dbReference type="Pfam" id="PF17404"/>
    </source>
</evidence>
<dbReference type="GO" id="GO:0032545">
    <property type="term" value="C:CURI complex"/>
    <property type="evidence" value="ECO:0007669"/>
    <property type="project" value="TreeGrafter"/>
</dbReference>
<comment type="subcellular location">
    <subcellularLocation>
        <location evidence="1 7">Nucleus</location>
        <location evidence="1 7">Nucleolus</location>
    </subcellularLocation>
</comment>
<dbReference type="InterPro" id="IPR035369">
    <property type="entry name" value="Nrap_D4"/>
</dbReference>
<dbReference type="Pfam" id="PF17406">
    <property type="entry name" value="Nrap_D5"/>
    <property type="match status" value="1"/>
</dbReference>
<dbReference type="Pfam" id="PF17404">
    <property type="entry name" value="Nrap_D3"/>
    <property type="match status" value="1"/>
</dbReference>
<sequence>MQKKTFFTCNFLFSLNHYICFLSNFYKFSYSDEHKKEDETATLKMLSVITATSTGAEETNDLSSIQLSEIFSECFISTKKQKKIDEWLKKLKIYLKNLNSDQSIDVELPTFLPEDVEKFHLKSSHAPENIEQVSPYWLNSDVTSKTLNIEVCLEIPKNCVFPKDTINYKYFCKRMEYLAKVASFLKNSDLVADIFWSLDNSVTYRPILIIEPNELKNVKVFVKTVVHKDVLWKSSRFQPGAINVKPEYFKKSEVEQSTSFYNDNLGLEKFYFESRRQLQEKLKPSDTATKGCILLKIWLRNRFLNTGFGNFNDHIAECFSVFVLEKEETFLSPLHFFKIAMKHINEDFFLKPKALNGEVDEEYKKYYDVIFLDGFSINLCSHWHKNTVDRIKYEAKIALSLIDASQGYQSNLIENLFAYEIQPEFVFDQVIYIKKCKPIESEISTCCNIFSAVPKIIQILERAIGRRVKNIIPYSSPTQPWNILSKREENTLAIGLILNLQHSYEILEKGPSADSNEAKSFRNFWGEKSEMRKFQDTSICEAVVFPADNAAKKRKIITKMIKYILERHLNVVNNDLKILSNSIDSQLTEEEKGTGEEELASVCSSFDNLCKILRKLSQDLPLPIQAIHGLHPILRMTSTSSTPEIIDIICLLETSGKWPEDINAIKRLKVAYLLELRKKLKLSNYQVELSIDFLDVTFNNLKFRISVAQTGEITMLKMNKSNKGLIKFTDTEESIEAQKLMVAKPLFASMIKGLQQEYPVFSLSVRLVKKWLDSQMLSPYFEDEAIELLVAYIFRRKSCYNAPNCSRVTFLRFLELIASFDWKMSGLIINIDDSLSNSSMEEIRKEIVKSKKTLPSMVLSWSGDKKGCMFTKSTPDFIIRHLVVLSKKSMELLSSSPTNVEILFKPDLSIFDILIHVKKSVGKEIVEKFVNRINLAYKSNAIFFFDKSENLKIGGIWKPNAKNRSFSTTHCHYASPNWNREGEIILTIDSEVVKEDIRILGKDVINSIAIVRPMV</sequence>
<evidence type="ECO:0000256" key="7">
    <source>
        <dbReference type="RuleBase" id="RU364032"/>
    </source>
</evidence>
<dbReference type="Pfam" id="PF17405">
    <property type="entry name" value="Nrap_D4"/>
    <property type="match status" value="1"/>
</dbReference>
<dbReference type="InterPro" id="IPR035082">
    <property type="entry name" value="Nrap_D1"/>
</dbReference>
<keyword evidence="15" id="KW-1185">Reference proteome</keyword>
<dbReference type="PANTHER" id="PTHR17972:SF0">
    <property type="entry name" value="NUCLEOLAR PROTEIN 6"/>
    <property type="match status" value="1"/>
</dbReference>
<dbReference type="InterPro" id="IPR035370">
    <property type="entry name" value="Nrap_D5"/>
</dbReference>
<evidence type="ECO:0000259" key="9">
    <source>
        <dbReference type="Pfam" id="PF17403"/>
    </source>
</evidence>
<feature type="domain" description="Nrap protein" evidence="8">
    <location>
        <begin position="149"/>
        <end position="281"/>
    </location>
</feature>
<dbReference type="Pfam" id="PF17407">
    <property type="entry name" value="Nrap_D6"/>
    <property type="match status" value="1"/>
</dbReference>
<feature type="domain" description="Nrap protein" evidence="12">
    <location>
        <begin position="758"/>
        <end position="905"/>
    </location>
</feature>
<keyword evidence="4 7" id="KW-0694">RNA-binding</keyword>
<name>A0A7I8VGE3_9ANNE</name>
<comment type="similarity">
    <text evidence="2 7">Belongs to the NRAP family.</text>
</comment>
<dbReference type="Proteomes" id="UP000549394">
    <property type="component" value="Unassembled WGS sequence"/>
</dbReference>
<dbReference type="Gene3D" id="1.10.1410.10">
    <property type="match status" value="1"/>
</dbReference>
<dbReference type="InterPro" id="IPR035371">
    <property type="entry name" value="Nrap_D6"/>
</dbReference>
<feature type="domain" description="Nrap protein" evidence="10">
    <location>
        <begin position="427"/>
        <end position="570"/>
    </location>
</feature>
<evidence type="ECO:0000256" key="5">
    <source>
        <dbReference type="ARBA" id="ARBA00023242"/>
    </source>
</evidence>
<evidence type="ECO:0000256" key="1">
    <source>
        <dbReference type="ARBA" id="ARBA00004604"/>
    </source>
</evidence>
<evidence type="ECO:0000313" key="15">
    <source>
        <dbReference type="Proteomes" id="UP000549394"/>
    </source>
</evidence>
<proteinExistence type="inferred from homology"/>
<gene>
    <name evidence="14" type="ORF">DGYR_LOCUS3190</name>
</gene>
<dbReference type="Pfam" id="PF03813">
    <property type="entry name" value="Nrap"/>
    <property type="match status" value="1"/>
</dbReference>
<evidence type="ECO:0000259" key="11">
    <source>
        <dbReference type="Pfam" id="PF17405"/>
    </source>
</evidence>
<dbReference type="InterPro" id="IPR035368">
    <property type="entry name" value="Nrap_D3"/>
</dbReference>
<feature type="domain" description="Nrap protein" evidence="13">
    <location>
        <begin position="918"/>
        <end position="1008"/>
    </location>
</feature>